<evidence type="ECO:0000313" key="3">
    <source>
        <dbReference type="Proteomes" id="UP000094761"/>
    </source>
</evidence>
<reference evidence="2 3" key="1">
    <citation type="submission" date="2016-03" db="EMBL/GenBank/DDBJ databases">
        <title>Draft genome sequence of the Vibrio tubiashii subs. europaeus.</title>
        <authorList>
            <person name="Spinard E."/>
            <person name="Dubert J."/>
            <person name="Nelson D.R."/>
            <person name="Barja J.L."/>
        </authorList>
    </citation>
    <scope>NUCLEOTIDE SEQUENCE [LARGE SCALE GENOMIC DNA]</scope>
    <source>
        <strain evidence="3">PP-638</strain>
        <strain evidence="2">PP2-638</strain>
    </source>
</reference>
<dbReference type="OrthoDB" id="8532641at2"/>
<dbReference type="Proteomes" id="UP001150001">
    <property type="component" value="Unassembled WGS sequence"/>
</dbReference>
<keyword evidence="4" id="KW-1185">Reference proteome</keyword>
<reference evidence="1" key="2">
    <citation type="submission" date="2022-11" db="EMBL/GenBank/DDBJ databases">
        <title>Role of the vibriolysin VemA secreted by the emergent pathogen Vibrio europaeus in the colonization of Manila clam mucus.</title>
        <authorList>
            <person name="Martinez C."/>
            <person name="Rodriguez S."/>
            <person name="Vences A."/>
            <person name="Barja J.L."/>
            <person name="Toranzo A.E."/>
            <person name="Dubert J."/>
        </authorList>
    </citation>
    <scope>NUCLEOTIDE SEQUENCE</scope>
    <source>
        <strain evidence="1">3454</strain>
    </source>
</reference>
<dbReference type="AlphaFoldDB" id="A0A178J635"/>
<evidence type="ECO:0000313" key="2">
    <source>
        <dbReference type="EMBL" id="OAM97097.1"/>
    </source>
</evidence>
<evidence type="ECO:0000313" key="1">
    <source>
        <dbReference type="EMBL" id="MDC5740259.1"/>
    </source>
</evidence>
<evidence type="ECO:0000313" key="4">
    <source>
        <dbReference type="Proteomes" id="UP001150001"/>
    </source>
</evidence>
<comment type="caution">
    <text evidence="2">The sequence shown here is derived from an EMBL/GenBank/DDBJ whole genome shotgun (WGS) entry which is preliminary data.</text>
</comment>
<dbReference type="EMBL" id="LUAX01000007">
    <property type="protein sequence ID" value="OAM97097.1"/>
    <property type="molecule type" value="Genomic_DNA"/>
</dbReference>
<dbReference type="GeneID" id="78077256"/>
<name>A0A178J635_9VIBR</name>
<sequence>MRIDKLATLSLLSSAVSKSLRVRLQTIVEALYPKKNKSSIERFVNIYASFIFSQGHQNFNAMNVLNDKGKFQQHVDELVGFIYEEASTSPSSKSADCKCIHKVMCKLALDNNIDIEEQSFSDTKVKGYTRHCIEEYKKLPIDDDKITYLNGWELTSQERKTVPINLDFMYVKYGLSLTDKIHTALKNYALTQKRETLHSLILAFVPFLKTVCALDKEGSANSLERLLNASHVQSTFLKVYHLMLSDCISKNNDIAIYNKQFCRNVGIYQLVFIDTKVYPAPLIQFVTPSVKNVKNPPSFLSGGKPSNIEKMRWFAEIPLCIKDNEAIDVIESRLNRDVSYLKSVLTNHFNDLKAKQDRNRTFINTGRIKPLEGNTLSTKGSEFGQANEIGSNHLENTIATFYHYGINGCSHRKYVTFLGYRGNTADLEKELNLPTHSTLFTLTALLVMEHPKITPAWLQKLQLYNESGRAVGYFQSGELYILSSEKDRRGRNLSQQDVILNKFSKSIVDYIIEHTALARKFLKSSGSPDWKYLLLTCSVHNAFKPSRGASLYHPSNITLELLNNHAYLPKGYDLSQREVDTIASITTHRAIRRHRILQIYLDTRSQIAVADALGHKKADNQLLASYLPKPMMEFFTERVIRQFQKAIILKAMEESEILLDAMNMTYDEIKEFFDNHGLNEMPDLNAKTFDNAASNLENSLFDSIELTVTTPLIQLLISIKTIVDSDNAESSFNDLVQHWYQCACYLLNRFELGDFASNDEIKEIYETAKETPLNYDIVKRAILC</sequence>
<organism evidence="2 3">
    <name type="scientific">Vibrio europaeus</name>
    <dbReference type="NCBI Taxonomy" id="300876"/>
    <lineage>
        <taxon>Bacteria</taxon>
        <taxon>Pseudomonadati</taxon>
        <taxon>Pseudomonadota</taxon>
        <taxon>Gammaproteobacteria</taxon>
        <taxon>Vibrionales</taxon>
        <taxon>Vibrionaceae</taxon>
        <taxon>Vibrio</taxon>
        <taxon>Vibrio oreintalis group</taxon>
    </lineage>
</organism>
<accession>A0A178J635</accession>
<dbReference type="EMBL" id="JAPFIT010000012">
    <property type="protein sequence ID" value="MDC5740259.1"/>
    <property type="molecule type" value="Genomic_DNA"/>
</dbReference>
<gene>
    <name evidence="2" type="ORF">AZ468_16200</name>
    <name evidence="1" type="ORF">OPW20_09270</name>
</gene>
<dbReference type="Proteomes" id="UP000094761">
    <property type="component" value="Unassembled WGS sequence"/>
</dbReference>
<evidence type="ECO:0008006" key="5">
    <source>
        <dbReference type="Google" id="ProtNLM"/>
    </source>
</evidence>
<proteinExistence type="predicted"/>
<protein>
    <recommendedName>
        <fullName evidence="5">Toxin</fullName>
    </recommendedName>
</protein>
<dbReference type="RefSeq" id="WP_069668307.1">
    <property type="nucleotide sequence ID" value="NZ_JAPFIM010000015.1"/>
</dbReference>